<evidence type="ECO:0000259" key="5">
    <source>
        <dbReference type="Pfam" id="PF22692"/>
    </source>
</evidence>
<dbReference type="Pfam" id="PF22692">
    <property type="entry name" value="LlgE_F_G_D1"/>
    <property type="match status" value="1"/>
</dbReference>
<keyword evidence="6" id="KW-0282">Flagellum</keyword>
<dbReference type="InterPro" id="IPR001444">
    <property type="entry name" value="Flag_bb_rod_N"/>
</dbReference>
<dbReference type="NCBIfam" id="TIGR03506">
    <property type="entry name" value="FlgEFG_subfam"/>
    <property type="match status" value="1"/>
</dbReference>
<dbReference type="InterPro" id="IPR010930">
    <property type="entry name" value="Flg_bb/hook_C_dom"/>
</dbReference>
<protein>
    <submittedName>
        <fullName evidence="6">Flagellar biosynthesis protein FlgC</fullName>
    </submittedName>
</protein>
<dbReference type="PANTHER" id="PTHR30435:SF19">
    <property type="entry name" value="FLAGELLAR BASAL-BODY ROD PROTEIN FLGG"/>
    <property type="match status" value="1"/>
</dbReference>
<organism evidence="6 7">
    <name type="scientific">Fictibacillus enclensis</name>
    <dbReference type="NCBI Taxonomy" id="1017270"/>
    <lineage>
        <taxon>Bacteria</taxon>
        <taxon>Bacillati</taxon>
        <taxon>Bacillota</taxon>
        <taxon>Bacilli</taxon>
        <taxon>Bacillales</taxon>
        <taxon>Fictibacillaceae</taxon>
        <taxon>Fictibacillus</taxon>
    </lineage>
</organism>
<evidence type="ECO:0000256" key="2">
    <source>
        <dbReference type="RuleBase" id="RU362116"/>
    </source>
</evidence>
<feature type="domain" description="Flagellar basal body rod protein N-terminal" evidence="3">
    <location>
        <begin position="5"/>
        <end position="35"/>
    </location>
</feature>
<feature type="domain" description="Flagellar hook protein FlgE/F/G-like D1" evidence="5">
    <location>
        <begin position="115"/>
        <end position="175"/>
    </location>
</feature>
<dbReference type="PROSITE" id="PS00588">
    <property type="entry name" value="FLAGELLA_BB_ROD"/>
    <property type="match status" value="1"/>
</dbReference>
<name>A0A0V8J4H9_9BACL</name>
<dbReference type="OrthoDB" id="9800375at2"/>
<dbReference type="InterPro" id="IPR020013">
    <property type="entry name" value="Flagellar_FlgE/F/G"/>
</dbReference>
<evidence type="ECO:0000313" key="7">
    <source>
        <dbReference type="Proteomes" id="UP000054099"/>
    </source>
</evidence>
<dbReference type="AlphaFoldDB" id="A0A0V8J4H9"/>
<accession>A0A0V8J4H9</accession>
<dbReference type="EMBL" id="LNQN01000005">
    <property type="protein sequence ID" value="KSU81885.1"/>
    <property type="molecule type" value="Genomic_DNA"/>
</dbReference>
<dbReference type="InterPro" id="IPR019776">
    <property type="entry name" value="Flagellar_basal_body_rod_CS"/>
</dbReference>
<dbReference type="SUPFAM" id="SSF117143">
    <property type="entry name" value="Flagellar hook protein flgE"/>
    <property type="match status" value="1"/>
</dbReference>
<gene>
    <name evidence="6" type="ORF">AS030_16490</name>
</gene>
<dbReference type="GO" id="GO:0071978">
    <property type="term" value="P:bacterial-type flagellum-dependent swarming motility"/>
    <property type="evidence" value="ECO:0007669"/>
    <property type="project" value="TreeGrafter"/>
</dbReference>
<dbReference type="RefSeq" id="WP_061973626.1">
    <property type="nucleotide sequence ID" value="NZ_FMAV01000003.1"/>
</dbReference>
<sequence>MLRGFYTAAAGMIAQQRRQEMLSNNIANINTPGYKADQTSLRAFPTMLQQQMGGTEGVAGQKAGQRPIGNLATGVYVQDAVPNFVQGDLQETGIGTDLAILQGSLPVDRKTGKPGSLFYTVETKDGETRYTKNGHFTVDTANHLVTAEGNIILDEKGNPITVSSENFTVSPDGTILDQGRNAGRIGVSLISNPMDLVKEGDGLFRLTHPGSAAVYTGTGFQIKQGFIERSNVDAEQAMTDMMSAYRSFEANQKVLQAYDRSMEKAVNEVGRI</sequence>
<proteinExistence type="inferred from homology"/>
<evidence type="ECO:0000313" key="6">
    <source>
        <dbReference type="EMBL" id="KSU81885.1"/>
    </source>
</evidence>
<comment type="caution">
    <text evidence="6">The sequence shown here is derived from an EMBL/GenBank/DDBJ whole genome shotgun (WGS) entry which is preliminary data.</text>
</comment>
<evidence type="ECO:0000259" key="4">
    <source>
        <dbReference type="Pfam" id="PF06429"/>
    </source>
</evidence>
<dbReference type="GO" id="GO:0009425">
    <property type="term" value="C:bacterial-type flagellum basal body"/>
    <property type="evidence" value="ECO:0007669"/>
    <property type="project" value="UniProtKB-SubCell"/>
</dbReference>
<keyword evidence="6" id="KW-0966">Cell projection</keyword>
<keyword evidence="6" id="KW-0969">Cilium</keyword>
<evidence type="ECO:0000259" key="3">
    <source>
        <dbReference type="Pfam" id="PF00460"/>
    </source>
</evidence>
<evidence type="ECO:0000256" key="1">
    <source>
        <dbReference type="ARBA" id="ARBA00009677"/>
    </source>
</evidence>
<keyword evidence="7" id="KW-1185">Reference proteome</keyword>
<dbReference type="Pfam" id="PF00460">
    <property type="entry name" value="Flg_bb_rod"/>
    <property type="match status" value="1"/>
</dbReference>
<dbReference type="Pfam" id="PF06429">
    <property type="entry name" value="Flg_bbr_C"/>
    <property type="match status" value="1"/>
</dbReference>
<dbReference type="Proteomes" id="UP000054099">
    <property type="component" value="Unassembled WGS sequence"/>
</dbReference>
<dbReference type="PANTHER" id="PTHR30435">
    <property type="entry name" value="FLAGELLAR PROTEIN"/>
    <property type="match status" value="1"/>
</dbReference>
<feature type="domain" description="Flagellar basal-body/hook protein C-terminal" evidence="4">
    <location>
        <begin position="223"/>
        <end position="267"/>
    </location>
</feature>
<dbReference type="InterPro" id="IPR037925">
    <property type="entry name" value="FlgE/F/G-like"/>
</dbReference>
<comment type="similarity">
    <text evidence="1 2">Belongs to the flagella basal body rod proteins family.</text>
</comment>
<reference evidence="6 7" key="1">
    <citation type="journal article" date="2014" name="Antonie Van Leeuwenhoek">
        <title>Fictibacillus enclensis sp. nov., isolated from marine sediment.</title>
        <authorList>
            <person name="Dastager S.G."/>
            <person name="Mawlankar R."/>
            <person name="Srinivasan K."/>
            <person name="Tang S.K."/>
            <person name="Lee J.C."/>
            <person name="Ramana V.V."/>
            <person name="Shouche Y.S."/>
        </authorList>
    </citation>
    <scope>NUCLEOTIDE SEQUENCE [LARGE SCALE GENOMIC DNA]</scope>
    <source>
        <strain evidence="6 7">NIO-1003</strain>
    </source>
</reference>
<comment type="subcellular location">
    <subcellularLocation>
        <location evidence="2">Bacterial flagellum basal body</location>
    </subcellularLocation>
</comment>
<keyword evidence="2" id="KW-0975">Bacterial flagellum</keyword>
<dbReference type="InterPro" id="IPR053967">
    <property type="entry name" value="LlgE_F_G-like_D1"/>
</dbReference>